<dbReference type="SUPFAM" id="SSF53850">
    <property type="entry name" value="Periplasmic binding protein-like II"/>
    <property type="match status" value="1"/>
</dbReference>
<dbReference type="PROSITE" id="PS50931">
    <property type="entry name" value="HTH_LYSR"/>
    <property type="match status" value="1"/>
</dbReference>
<dbReference type="PANTHER" id="PTHR30419:SF31">
    <property type="entry name" value="BLR3139 PROTEIN"/>
    <property type="match status" value="1"/>
</dbReference>
<name>A0A4R0X8Y6_9BURK</name>
<evidence type="ECO:0000256" key="4">
    <source>
        <dbReference type="ARBA" id="ARBA00023163"/>
    </source>
</evidence>
<keyword evidence="3" id="KW-0238">DNA-binding</keyword>
<keyword evidence="4" id="KW-0804">Transcription</keyword>
<organism evidence="6 7">
    <name type="scientific">Paraburkholderia steynii</name>
    <dbReference type="NCBI Taxonomy" id="1245441"/>
    <lineage>
        <taxon>Bacteria</taxon>
        <taxon>Pseudomonadati</taxon>
        <taxon>Pseudomonadota</taxon>
        <taxon>Betaproteobacteria</taxon>
        <taxon>Burkholderiales</taxon>
        <taxon>Burkholderiaceae</taxon>
        <taxon>Paraburkholderia</taxon>
    </lineage>
</organism>
<accession>A0A4R0X8Y6</accession>
<dbReference type="Proteomes" id="UP000294200">
    <property type="component" value="Unassembled WGS sequence"/>
</dbReference>
<dbReference type="InterPro" id="IPR000847">
    <property type="entry name" value="LysR_HTH_N"/>
</dbReference>
<dbReference type="Gene3D" id="1.10.10.10">
    <property type="entry name" value="Winged helix-like DNA-binding domain superfamily/Winged helix DNA-binding domain"/>
    <property type="match status" value="1"/>
</dbReference>
<dbReference type="InterPro" id="IPR036388">
    <property type="entry name" value="WH-like_DNA-bd_sf"/>
</dbReference>
<dbReference type="PANTHER" id="PTHR30419">
    <property type="entry name" value="HTH-TYPE TRANSCRIPTIONAL REGULATOR YBHD"/>
    <property type="match status" value="1"/>
</dbReference>
<dbReference type="EMBL" id="MWML01000094">
    <property type="protein sequence ID" value="TCG06723.1"/>
    <property type="molecule type" value="Genomic_DNA"/>
</dbReference>
<keyword evidence="2" id="KW-0805">Transcription regulation</keyword>
<evidence type="ECO:0000313" key="7">
    <source>
        <dbReference type="Proteomes" id="UP000294200"/>
    </source>
</evidence>
<feature type="domain" description="HTH lysR-type" evidence="5">
    <location>
        <begin position="1"/>
        <end position="58"/>
    </location>
</feature>
<keyword evidence="7" id="KW-1185">Reference proteome</keyword>
<dbReference type="InterPro" id="IPR036390">
    <property type="entry name" value="WH_DNA-bd_sf"/>
</dbReference>
<comment type="similarity">
    <text evidence="1">Belongs to the LysR transcriptional regulatory family.</text>
</comment>
<proteinExistence type="inferred from homology"/>
<dbReference type="AlphaFoldDB" id="A0A4R0X8Y6"/>
<evidence type="ECO:0000313" key="6">
    <source>
        <dbReference type="EMBL" id="TCG06723.1"/>
    </source>
</evidence>
<dbReference type="PRINTS" id="PR00039">
    <property type="entry name" value="HTHLYSR"/>
</dbReference>
<evidence type="ECO:0000256" key="3">
    <source>
        <dbReference type="ARBA" id="ARBA00023125"/>
    </source>
</evidence>
<dbReference type="SUPFAM" id="SSF46785">
    <property type="entry name" value="Winged helix' DNA-binding domain"/>
    <property type="match status" value="1"/>
</dbReference>
<dbReference type="Gene3D" id="3.40.190.290">
    <property type="match status" value="1"/>
</dbReference>
<evidence type="ECO:0000259" key="5">
    <source>
        <dbReference type="PROSITE" id="PS50931"/>
    </source>
</evidence>
<dbReference type="FunFam" id="1.10.10.10:FF:000001">
    <property type="entry name" value="LysR family transcriptional regulator"/>
    <property type="match status" value="1"/>
</dbReference>
<dbReference type="Pfam" id="PF00126">
    <property type="entry name" value="HTH_1"/>
    <property type="match status" value="1"/>
</dbReference>
<dbReference type="GO" id="GO:0003700">
    <property type="term" value="F:DNA-binding transcription factor activity"/>
    <property type="evidence" value="ECO:0007669"/>
    <property type="project" value="InterPro"/>
</dbReference>
<protein>
    <recommendedName>
        <fullName evidence="5">HTH lysR-type domain-containing protein</fullName>
    </recommendedName>
</protein>
<gene>
    <name evidence="6" type="ORF">BZM27_24250</name>
</gene>
<reference evidence="6 7" key="1">
    <citation type="submission" date="2017-02" db="EMBL/GenBank/DDBJ databases">
        <title>Paraburkholderia sophoroidis sp. nov. and Paraburkholderia steynii sp. nov. rhizobial symbionts of the fynbos legume Hypocalyptus sophoroides.</title>
        <authorList>
            <person name="Steenkamp E.T."/>
            <person name="Beukes C.W."/>
            <person name="Van Zyl E."/>
            <person name="Avontuur J."/>
            <person name="Chan W.Y."/>
            <person name="Hassen A."/>
            <person name="Palmer M."/>
            <person name="Mthombeni L."/>
            <person name="Phalane F."/>
            <person name="Sereme K."/>
            <person name="Venter S.N."/>
        </authorList>
    </citation>
    <scope>NUCLEOTIDE SEQUENCE [LARGE SCALE GENOMIC DNA]</scope>
    <source>
        <strain evidence="6 7">HC1.1ba</strain>
    </source>
</reference>
<evidence type="ECO:0000256" key="1">
    <source>
        <dbReference type="ARBA" id="ARBA00009437"/>
    </source>
</evidence>
<comment type="caution">
    <text evidence="6">The sequence shown here is derived from an EMBL/GenBank/DDBJ whole genome shotgun (WGS) entry which is preliminary data.</text>
</comment>
<dbReference type="InterPro" id="IPR005119">
    <property type="entry name" value="LysR_subst-bd"/>
</dbReference>
<dbReference type="GO" id="GO:0003677">
    <property type="term" value="F:DNA binding"/>
    <property type="evidence" value="ECO:0007669"/>
    <property type="project" value="UniProtKB-KW"/>
</dbReference>
<dbReference type="GO" id="GO:0005829">
    <property type="term" value="C:cytosol"/>
    <property type="evidence" value="ECO:0007669"/>
    <property type="project" value="TreeGrafter"/>
</dbReference>
<dbReference type="InterPro" id="IPR050950">
    <property type="entry name" value="HTH-type_LysR_regulators"/>
</dbReference>
<evidence type="ECO:0000256" key="2">
    <source>
        <dbReference type="ARBA" id="ARBA00023015"/>
    </source>
</evidence>
<sequence>MDLKQLEHFVAVAEERHFTRAARRLNLVQSGLSASIRLLEDELGGPLFIRSTRRVDFTPAGEVLFAQARRVLAAARDARHAVTQVHGLARGRLSIGAIHGLAPFVDLPATLGRFRAAFGGIDIHLTLDGSRALIDEVREGRLDLAFTQPSDSPPDGLGSQMFACEGMVVVCAAHHRLAGANGLKLADLCEETFADLRPEWSVRRLVDRSFAAEGLQRQISFEVNDMPMLLELAAQGLAITIVPESVASARVRDTRGAPVATATLREAEEPCWELAAVFKGSAAEPLVPVARAFLDLLKLPAVAT</sequence>
<dbReference type="Pfam" id="PF03466">
    <property type="entry name" value="LysR_substrate"/>
    <property type="match status" value="1"/>
</dbReference>